<accession>A0A0G1BQ98</accession>
<gene>
    <name evidence="1" type="ORF">UV12_C0001G0111</name>
</gene>
<name>A0A0G1BQ98_9BACT</name>
<dbReference type="EMBL" id="LCDG01000001">
    <property type="protein sequence ID" value="KKS48416.1"/>
    <property type="molecule type" value="Genomic_DNA"/>
</dbReference>
<reference evidence="1 2" key="1">
    <citation type="journal article" date="2015" name="Nature">
        <title>rRNA introns, odd ribosomes, and small enigmatic genomes across a large radiation of phyla.</title>
        <authorList>
            <person name="Brown C.T."/>
            <person name="Hug L.A."/>
            <person name="Thomas B.C."/>
            <person name="Sharon I."/>
            <person name="Castelle C.J."/>
            <person name="Singh A."/>
            <person name="Wilkins M.J."/>
            <person name="Williams K.H."/>
            <person name="Banfield J.F."/>
        </authorList>
    </citation>
    <scope>NUCLEOTIDE SEQUENCE [LARGE SCALE GENOMIC DNA]</scope>
</reference>
<dbReference type="Proteomes" id="UP000034704">
    <property type="component" value="Unassembled WGS sequence"/>
</dbReference>
<organism evidence="1 2">
    <name type="scientific">Candidatus Nomurabacteria bacterium GW2011_GWC2_42_20</name>
    <dbReference type="NCBI Taxonomy" id="1618756"/>
    <lineage>
        <taxon>Bacteria</taxon>
        <taxon>Candidatus Nomuraibacteriota</taxon>
    </lineage>
</organism>
<sequence length="46" mass="4896">MIVEAAPYAMLVGEAERLAVAGGNNTTILKHFVVPPNIVQMSPVFV</sequence>
<evidence type="ECO:0000313" key="1">
    <source>
        <dbReference type="EMBL" id="KKS48416.1"/>
    </source>
</evidence>
<proteinExistence type="predicted"/>
<comment type="caution">
    <text evidence="1">The sequence shown here is derived from an EMBL/GenBank/DDBJ whole genome shotgun (WGS) entry which is preliminary data.</text>
</comment>
<evidence type="ECO:0000313" key="2">
    <source>
        <dbReference type="Proteomes" id="UP000034704"/>
    </source>
</evidence>
<dbReference type="AlphaFoldDB" id="A0A0G1BQ98"/>
<protein>
    <submittedName>
        <fullName evidence="1">Uncharacterized protein</fullName>
    </submittedName>
</protein>
<dbReference type="STRING" id="1618756.UV12_C0001G0111"/>